<evidence type="ECO:0000313" key="3">
    <source>
        <dbReference type="Proteomes" id="UP000317429"/>
    </source>
</evidence>
<dbReference type="RefSeq" id="WP_145280627.1">
    <property type="nucleotide sequence ID" value="NZ_CP036291.1"/>
</dbReference>
<protein>
    <submittedName>
        <fullName evidence="2">Helix-turn-helix protein</fullName>
    </submittedName>
</protein>
<dbReference type="Gene3D" id="1.10.260.40">
    <property type="entry name" value="lambda repressor-like DNA-binding domains"/>
    <property type="match status" value="1"/>
</dbReference>
<dbReference type="SUPFAM" id="SSF47413">
    <property type="entry name" value="lambda repressor-like DNA-binding domains"/>
    <property type="match status" value="1"/>
</dbReference>
<dbReference type="GO" id="GO:0003677">
    <property type="term" value="F:DNA binding"/>
    <property type="evidence" value="ECO:0007669"/>
    <property type="project" value="InterPro"/>
</dbReference>
<feature type="domain" description="HTH cro/C1-type" evidence="1">
    <location>
        <begin position="11"/>
        <end position="65"/>
    </location>
</feature>
<dbReference type="InterPro" id="IPR001387">
    <property type="entry name" value="Cro/C1-type_HTH"/>
</dbReference>
<gene>
    <name evidence="2" type="ORF">Pla175_02940</name>
</gene>
<keyword evidence="3" id="KW-1185">Reference proteome</keyword>
<dbReference type="AlphaFoldDB" id="A0A518D640"/>
<dbReference type="OrthoDB" id="283395at2"/>
<accession>A0A518D640</accession>
<dbReference type="CDD" id="cd00093">
    <property type="entry name" value="HTH_XRE"/>
    <property type="match status" value="1"/>
</dbReference>
<dbReference type="SMART" id="SM00530">
    <property type="entry name" value="HTH_XRE"/>
    <property type="match status" value="1"/>
</dbReference>
<dbReference type="PROSITE" id="PS50943">
    <property type="entry name" value="HTH_CROC1"/>
    <property type="match status" value="1"/>
</dbReference>
<evidence type="ECO:0000313" key="2">
    <source>
        <dbReference type="EMBL" id="QDU86940.1"/>
    </source>
</evidence>
<name>A0A518D640_9BACT</name>
<reference evidence="2 3" key="1">
    <citation type="submission" date="2019-02" db="EMBL/GenBank/DDBJ databases">
        <title>Deep-cultivation of Planctomycetes and their phenomic and genomic characterization uncovers novel biology.</title>
        <authorList>
            <person name="Wiegand S."/>
            <person name="Jogler M."/>
            <person name="Boedeker C."/>
            <person name="Pinto D."/>
            <person name="Vollmers J."/>
            <person name="Rivas-Marin E."/>
            <person name="Kohn T."/>
            <person name="Peeters S.H."/>
            <person name="Heuer A."/>
            <person name="Rast P."/>
            <person name="Oberbeckmann S."/>
            <person name="Bunk B."/>
            <person name="Jeske O."/>
            <person name="Meyerdierks A."/>
            <person name="Storesund J.E."/>
            <person name="Kallscheuer N."/>
            <person name="Luecker S."/>
            <person name="Lage O.M."/>
            <person name="Pohl T."/>
            <person name="Merkel B.J."/>
            <person name="Hornburger P."/>
            <person name="Mueller R.-W."/>
            <person name="Bruemmer F."/>
            <person name="Labrenz M."/>
            <person name="Spormann A.M."/>
            <person name="Op den Camp H."/>
            <person name="Overmann J."/>
            <person name="Amann R."/>
            <person name="Jetten M.S.M."/>
            <person name="Mascher T."/>
            <person name="Medema M.H."/>
            <person name="Devos D.P."/>
            <person name="Kaster A.-K."/>
            <person name="Ovreas L."/>
            <person name="Rohde M."/>
            <person name="Galperin M.Y."/>
            <person name="Jogler C."/>
        </authorList>
    </citation>
    <scope>NUCLEOTIDE SEQUENCE [LARGE SCALE GENOMIC DNA]</scope>
    <source>
        <strain evidence="2 3">Pla175</strain>
    </source>
</reference>
<dbReference type="InterPro" id="IPR010982">
    <property type="entry name" value="Lambda_DNA-bd_dom_sf"/>
</dbReference>
<dbReference type="Proteomes" id="UP000317429">
    <property type="component" value="Chromosome"/>
</dbReference>
<proteinExistence type="predicted"/>
<organism evidence="2 3">
    <name type="scientific">Pirellulimonas nuda</name>
    <dbReference type="NCBI Taxonomy" id="2528009"/>
    <lineage>
        <taxon>Bacteria</taxon>
        <taxon>Pseudomonadati</taxon>
        <taxon>Planctomycetota</taxon>
        <taxon>Planctomycetia</taxon>
        <taxon>Pirellulales</taxon>
        <taxon>Lacipirellulaceae</taxon>
        <taxon>Pirellulimonas</taxon>
    </lineage>
</organism>
<dbReference type="KEGG" id="pnd:Pla175_02940"/>
<evidence type="ECO:0000259" key="1">
    <source>
        <dbReference type="PROSITE" id="PS50943"/>
    </source>
</evidence>
<sequence>MVENTPIGVNLRRVMAREGLTYDDVMRLAGVTRRTVQTLLSGRSKPHPGTLRKVADGLGVSVEELIAAPAGATGPEALDAAALDADTNPAVPELVAAEPDLFAGWTRSDFAELRSRFGVGGALTPEGARLAAQHINARRESLRKARVVLETRDGPLLTEMIAIMYERVGLKE</sequence>
<dbReference type="Pfam" id="PF13560">
    <property type="entry name" value="HTH_31"/>
    <property type="match status" value="1"/>
</dbReference>
<dbReference type="EMBL" id="CP036291">
    <property type="protein sequence ID" value="QDU86940.1"/>
    <property type="molecule type" value="Genomic_DNA"/>
</dbReference>